<dbReference type="GO" id="GO:1902208">
    <property type="term" value="P:regulation of bacterial-type flagellum assembly"/>
    <property type="evidence" value="ECO:0007669"/>
    <property type="project" value="UniProtKB-UniRule"/>
</dbReference>
<dbReference type="InterPro" id="IPR036107">
    <property type="entry name" value="CsrA_sf"/>
</dbReference>
<dbReference type="RefSeq" id="WP_122915901.1">
    <property type="nucleotide sequence ID" value="NZ_RHHQ01000002.1"/>
</dbReference>
<dbReference type="Pfam" id="PF02599">
    <property type="entry name" value="CsrA"/>
    <property type="match status" value="1"/>
</dbReference>
<dbReference type="FunFam" id="2.60.40.4380:FF:000002">
    <property type="entry name" value="Translational regulator CsrA"/>
    <property type="match status" value="1"/>
</dbReference>
<dbReference type="PANTHER" id="PTHR34984:SF1">
    <property type="entry name" value="CARBON STORAGE REGULATOR"/>
    <property type="match status" value="1"/>
</dbReference>
<dbReference type="OrthoDB" id="9809061at2"/>
<evidence type="ECO:0000313" key="6">
    <source>
        <dbReference type="EMBL" id="RNB92644.1"/>
    </source>
</evidence>
<protein>
    <recommendedName>
        <fullName evidence="5">Translational regulator CsrA</fullName>
    </recommendedName>
</protein>
<reference evidence="6 7" key="1">
    <citation type="submission" date="2018-10" db="EMBL/GenBank/DDBJ databases">
        <title>Phylogenomics of Brevibacillus.</title>
        <authorList>
            <person name="Dunlap C."/>
        </authorList>
    </citation>
    <scope>NUCLEOTIDE SEQUENCE [LARGE SCALE GENOMIC DNA]</scope>
    <source>
        <strain evidence="6 7">JCM 15716</strain>
    </source>
</reference>
<dbReference type="GO" id="GO:0006109">
    <property type="term" value="P:regulation of carbohydrate metabolic process"/>
    <property type="evidence" value="ECO:0007669"/>
    <property type="project" value="InterPro"/>
</dbReference>
<evidence type="ECO:0000313" key="7">
    <source>
        <dbReference type="Proteomes" id="UP000271031"/>
    </source>
</evidence>
<dbReference type="PANTHER" id="PTHR34984">
    <property type="entry name" value="CARBON STORAGE REGULATOR"/>
    <property type="match status" value="1"/>
</dbReference>
<dbReference type="SUPFAM" id="SSF117130">
    <property type="entry name" value="CsrA-like"/>
    <property type="match status" value="1"/>
</dbReference>
<evidence type="ECO:0000256" key="2">
    <source>
        <dbReference type="ARBA" id="ARBA00022491"/>
    </source>
</evidence>
<sequence length="85" mass="9656">MLVLSRKKNESIMIGDNIEIKVISVDGDTVRIGIVAPRDIQVHRKEIFIEILEENRLASQSKGNLTMLTQMLSKEAAEYDKKSKK</sequence>
<dbReference type="Gene3D" id="2.60.40.4380">
    <property type="entry name" value="Translational regulator CsrA"/>
    <property type="match status" value="1"/>
</dbReference>
<evidence type="ECO:0000256" key="4">
    <source>
        <dbReference type="ARBA" id="ARBA00022884"/>
    </source>
</evidence>
<dbReference type="InterPro" id="IPR003751">
    <property type="entry name" value="CsrA"/>
</dbReference>
<gene>
    <name evidence="5 6" type="primary">csrA</name>
    <name evidence="6" type="ORF">EDM56_00415</name>
</gene>
<dbReference type="Proteomes" id="UP000271031">
    <property type="component" value="Unassembled WGS sequence"/>
</dbReference>
<dbReference type="NCBIfam" id="NF002469">
    <property type="entry name" value="PRK01712.1"/>
    <property type="match status" value="1"/>
</dbReference>
<comment type="subunit">
    <text evidence="5">Homodimer; the beta-strands of each monomer intercalate to form a hydrophobic core, while the alpha-helices form wings that extend away from the core.</text>
</comment>
<organism evidence="6 7">
    <name type="scientific">Brevibacillus fluminis</name>
    <dbReference type="NCBI Taxonomy" id="511487"/>
    <lineage>
        <taxon>Bacteria</taxon>
        <taxon>Bacillati</taxon>
        <taxon>Bacillota</taxon>
        <taxon>Bacilli</taxon>
        <taxon>Bacillales</taxon>
        <taxon>Paenibacillaceae</taxon>
        <taxon>Brevibacillus</taxon>
    </lineage>
</organism>
<proteinExistence type="inferred from homology"/>
<comment type="caution">
    <text evidence="6">The sequence shown here is derived from an EMBL/GenBank/DDBJ whole genome shotgun (WGS) entry which is preliminary data.</text>
</comment>
<comment type="subcellular location">
    <subcellularLocation>
        <location evidence="5">Cytoplasm</location>
    </subcellularLocation>
</comment>
<keyword evidence="2 5" id="KW-0678">Repressor</keyword>
<dbReference type="EMBL" id="RHHQ01000002">
    <property type="protein sequence ID" value="RNB92644.1"/>
    <property type="molecule type" value="Genomic_DNA"/>
</dbReference>
<name>A0A3M8DXI8_9BACL</name>
<keyword evidence="1 5" id="KW-0963">Cytoplasm</keyword>
<dbReference type="GO" id="GO:0044781">
    <property type="term" value="P:bacterial-type flagellum organization"/>
    <property type="evidence" value="ECO:0007669"/>
    <property type="project" value="UniProtKB-KW"/>
</dbReference>
<dbReference type="GO" id="GO:0005829">
    <property type="term" value="C:cytosol"/>
    <property type="evidence" value="ECO:0007669"/>
    <property type="project" value="TreeGrafter"/>
</dbReference>
<dbReference type="NCBIfam" id="TIGR00202">
    <property type="entry name" value="csrA"/>
    <property type="match status" value="1"/>
</dbReference>
<keyword evidence="7" id="KW-1185">Reference proteome</keyword>
<comment type="function">
    <text evidence="5">A translational regulator that binds mRNA to regulate translation initiation and/or mRNA stability. Usually binds in the 5'-UTR at or near the Shine-Dalgarno sequence preventing ribosome-binding, thus repressing translation. Its main target seems to be the major flagellin gene, while its function is anatagonized by FliW.</text>
</comment>
<accession>A0A3M8DXI8</accession>
<keyword evidence="5" id="KW-1005">Bacterial flagellum biogenesis</keyword>
<evidence type="ECO:0000256" key="5">
    <source>
        <dbReference type="HAMAP-Rule" id="MF_00167"/>
    </source>
</evidence>
<dbReference type="GO" id="GO:0006402">
    <property type="term" value="P:mRNA catabolic process"/>
    <property type="evidence" value="ECO:0007669"/>
    <property type="project" value="InterPro"/>
</dbReference>
<dbReference type="AlphaFoldDB" id="A0A3M8DXI8"/>
<comment type="similarity">
    <text evidence="5">Belongs to the CsrA/RsmA family.</text>
</comment>
<dbReference type="GO" id="GO:0045947">
    <property type="term" value="P:negative regulation of translational initiation"/>
    <property type="evidence" value="ECO:0007669"/>
    <property type="project" value="UniProtKB-UniRule"/>
</dbReference>
<evidence type="ECO:0000256" key="1">
    <source>
        <dbReference type="ARBA" id="ARBA00022490"/>
    </source>
</evidence>
<evidence type="ECO:0000256" key="3">
    <source>
        <dbReference type="ARBA" id="ARBA00022845"/>
    </source>
</evidence>
<dbReference type="HAMAP" id="MF_00167">
    <property type="entry name" value="CsrA"/>
    <property type="match status" value="1"/>
</dbReference>
<dbReference type="GO" id="GO:0048027">
    <property type="term" value="F:mRNA 5'-UTR binding"/>
    <property type="evidence" value="ECO:0007669"/>
    <property type="project" value="UniProtKB-UniRule"/>
</dbReference>
<keyword evidence="4 5" id="KW-0694">RNA-binding</keyword>
<keyword evidence="3 5" id="KW-0810">Translation regulation</keyword>